<evidence type="ECO:0000313" key="2">
    <source>
        <dbReference type="Proteomes" id="UP001162992"/>
    </source>
</evidence>
<dbReference type="Proteomes" id="UP001162992">
    <property type="component" value="Chromosome 16"/>
</dbReference>
<proteinExistence type="predicted"/>
<name>A0ACC2BCW2_DIPCM</name>
<reference evidence="2" key="1">
    <citation type="journal article" date="2024" name="Proc. Natl. Acad. Sci. U.S.A.">
        <title>Extraordinary preservation of gene collinearity over three hundred million years revealed in homosporous lycophytes.</title>
        <authorList>
            <person name="Li C."/>
            <person name="Wickell D."/>
            <person name="Kuo L.Y."/>
            <person name="Chen X."/>
            <person name="Nie B."/>
            <person name="Liao X."/>
            <person name="Peng D."/>
            <person name="Ji J."/>
            <person name="Jenkins J."/>
            <person name="Williams M."/>
            <person name="Shu S."/>
            <person name="Plott C."/>
            <person name="Barry K."/>
            <person name="Rajasekar S."/>
            <person name="Grimwood J."/>
            <person name="Han X."/>
            <person name="Sun S."/>
            <person name="Hou Z."/>
            <person name="He W."/>
            <person name="Dai G."/>
            <person name="Sun C."/>
            <person name="Schmutz J."/>
            <person name="Leebens-Mack J.H."/>
            <person name="Li F.W."/>
            <person name="Wang L."/>
        </authorList>
    </citation>
    <scope>NUCLEOTIDE SEQUENCE [LARGE SCALE GENOMIC DNA]</scope>
    <source>
        <strain evidence="2">cv. PW_Plant_1</strain>
    </source>
</reference>
<protein>
    <submittedName>
        <fullName evidence="1">Uncharacterized protein</fullName>
    </submittedName>
</protein>
<gene>
    <name evidence="1" type="ORF">O6H91_16G062200</name>
</gene>
<organism evidence="1 2">
    <name type="scientific">Diphasiastrum complanatum</name>
    <name type="common">Issler's clubmoss</name>
    <name type="synonym">Lycopodium complanatum</name>
    <dbReference type="NCBI Taxonomy" id="34168"/>
    <lineage>
        <taxon>Eukaryota</taxon>
        <taxon>Viridiplantae</taxon>
        <taxon>Streptophyta</taxon>
        <taxon>Embryophyta</taxon>
        <taxon>Tracheophyta</taxon>
        <taxon>Lycopodiopsida</taxon>
        <taxon>Lycopodiales</taxon>
        <taxon>Lycopodiaceae</taxon>
        <taxon>Lycopodioideae</taxon>
        <taxon>Diphasiastrum</taxon>
    </lineage>
</organism>
<comment type="caution">
    <text evidence="1">The sequence shown here is derived from an EMBL/GenBank/DDBJ whole genome shotgun (WGS) entry which is preliminary data.</text>
</comment>
<evidence type="ECO:0000313" key="1">
    <source>
        <dbReference type="EMBL" id="KAJ7527595.1"/>
    </source>
</evidence>
<dbReference type="EMBL" id="CM055107">
    <property type="protein sequence ID" value="KAJ7527595.1"/>
    <property type="molecule type" value="Genomic_DNA"/>
</dbReference>
<sequence length="219" mass="25055">MAFLVNPLSLCIPQSAFEAWLRERGYLEILDKCGLDQARMAGQSSFAACCKLLTTNPFANLTMEDLCQKPVPWTDEFFDCGLGPRETYSWPVSVTQIKLRMEENLRRYTGNYLVLTLVVFLCFLYKVPLAFLGLVSLLGLWATIRKYIYKWGLQRQSVWFRLLLLLGNTATAIIVIYCKIGTVLFWTGVCSFLVLVTHSCFRRITPSRRNHNGEGSKRS</sequence>
<accession>A0ACC2BCW2</accession>
<keyword evidence="2" id="KW-1185">Reference proteome</keyword>